<keyword evidence="8" id="KW-1185">Reference proteome</keyword>
<sequence length="880" mass="96428">MKSILVAESSPTRRRALAALLTQKGWDVHAPGSTLACCELLRHAHARGLSIEAVVLGWPELLTPDEQDLRELLHAENLQHVPVVVFADEGSEAIAQWRMTRARTSLLSWSDYTHITRQIEHAGDQHVLATPATRPQSPQRVLLVDDSPTVRTAFVKLMRNHGYIVEAANSAADGLRLALAKPFDIAIIDYFMPGENGPSLIAALQHHPQTRHILSAIITGTYSDEVIVESLASGAVECLFKSETRDLFLARLASLARSVQDRKAIDAERRRLEGILAAVGDGVFGVDNDGTILFINPAAVQILGHADARPLIGSLAAECIHPGSSGRWNPDEPGPLARCYSDGTSLPHWQSIFWTASRLPIPVEGTVYPLHVDGARRGSVVAFRDVSAQRKLEEQLRWQAEHDSLTQLHNRAWFERQLGVELQRLRQQDENGALLFIDLDRFKYINDTAGHSAGDELLVEVSKRIRAQLRPGDQIARMGGDEYAILLRNVLPEGIAALADSIRTAACTAPFSHRGKTYRITLSIGATSISGTTTSPEAAMAQADLACYRSKTSGRARCYVFDPQLDDINSMTEELGWSARLQEALVQDRFELVFQPIVPLAGIEHETGEQPASDLWQRQFLRNPDEPALYEALLRLRGADGDLILPKRFLPSAERFGLMAEIDRWVIHRAVRALQEVRGHHRRIALTVNLSADSLADVSLADFVTDCLVRHDVDPEALVFEITESGTLADIVGVKALLTRLRQLGCRIAIDDFGTGFSTFAYVRELDADILKIDGSIVHGLPDDPLDRTVIAALASIAEVTGKRTVAEWVESLETLRVLHECGVNYAQGNAIGHPRLQLLPQVPSAVAGEARAAELAVAAPPARLAAADKVVPIAPAARR</sequence>
<dbReference type="Gene3D" id="3.30.450.20">
    <property type="entry name" value="PAS domain"/>
    <property type="match status" value="1"/>
</dbReference>
<dbReference type="PROSITE" id="PS50883">
    <property type="entry name" value="EAL"/>
    <property type="match status" value="1"/>
</dbReference>
<dbReference type="NCBIfam" id="TIGR00254">
    <property type="entry name" value="GGDEF"/>
    <property type="match status" value="1"/>
</dbReference>
<dbReference type="PANTHER" id="PTHR44757:SF2">
    <property type="entry name" value="BIOFILM ARCHITECTURE MAINTENANCE PROTEIN MBAA"/>
    <property type="match status" value="1"/>
</dbReference>
<protein>
    <submittedName>
        <fullName evidence="7">EAL domain-containing protein</fullName>
    </submittedName>
</protein>
<evidence type="ECO:0000313" key="8">
    <source>
        <dbReference type="Proteomes" id="UP001364472"/>
    </source>
</evidence>
<proteinExistence type="predicted"/>
<dbReference type="SMART" id="SM00267">
    <property type="entry name" value="GGDEF"/>
    <property type="match status" value="1"/>
</dbReference>
<feature type="domain" description="GGDEF" evidence="6">
    <location>
        <begin position="430"/>
        <end position="563"/>
    </location>
</feature>
<dbReference type="SMART" id="SM00052">
    <property type="entry name" value="EAL"/>
    <property type="match status" value="1"/>
</dbReference>
<gene>
    <name evidence="7" type="ORF">WB794_04875</name>
</gene>
<dbReference type="InterPro" id="IPR029787">
    <property type="entry name" value="Nucleotide_cyclase"/>
</dbReference>
<dbReference type="PANTHER" id="PTHR44757">
    <property type="entry name" value="DIGUANYLATE CYCLASE DGCP"/>
    <property type="match status" value="1"/>
</dbReference>
<name>A0AAW9R516_9GAMM</name>
<dbReference type="PROSITE" id="PS50112">
    <property type="entry name" value="PAS"/>
    <property type="match status" value="1"/>
</dbReference>
<dbReference type="InterPro" id="IPR011006">
    <property type="entry name" value="CheY-like_superfamily"/>
</dbReference>
<dbReference type="InterPro" id="IPR001633">
    <property type="entry name" value="EAL_dom"/>
</dbReference>
<dbReference type="Gene3D" id="3.20.20.450">
    <property type="entry name" value="EAL domain"/>
    <property type="match status" value="1"/>
</dbReference>
<feature type="domain" description="EAL" evidence="5">
    <location>
        <begin position="574"/>
        <end position="849"/>
    </location>
</feature>
<evidence type="ECO:0000259" key="3">
    <source>
        <dbReference type="PROSITE" id="PS50110"/>
    </source>
</evidence>
<dbReference type="InterPro" id="IPR043128">
    <property type="entry name" value="Rev_trsase/Diguanyl_cyclase"/>
</dbReference>
<dbReference type="CDD" id="cd01948">
    <property type="entry name" value="EAL"/>
    <property type="match status" value="1"/>
</dbReference>
<dbReference type="SMART" id="SM00448">
    <property type="entry name" value="REC"/>
    <property type="match status" value="1"/>
</dbReference>
<dbReference type="Gene3D" id="3.40.50.2300">
    <property type="match status" value="1"/>
</dbReference>
<dbReference type="CDD" id="cd00156">
    <property type="entry name" value="REC"/>
    <property type="match status" value="1"/>
</dbReference>
<evidence type="ECO:0000313" key="7">
    <source>
        <dbReference type="EMBL" id="MEJ1249009.1"/>
    </source>
</evidence>
<dbReference type="Gene3D" id="3.30.70.270">
    <property type="match status" value="1"/>
</dbReference>
<dbReference type="SUPFAM" id="SSF141868">
    <property type="entry name" value="EAL domain-like"/>
    <property type="match status" value="1"/>
</dbReference>
<dbReference type="EMBL" id="JBBDHC010000005">
    <property type="protein sequence ID" value="MEJ1249009.1"/>
    <property type="molecule type" value="Genomic_DNA"/>
</dbReference>
<dbReference type="GO" id="GO:0006355">
    <property type="term" value="P:regulation of DNA-templated transcription"/>
    <property type="evidence" value="ECO:0007669"/>
    <property type="project" value="InterPro"/>
</dbReference>
<evidence type="ECO:0000259" key="5">
    <source>
        <dbReference type="PROSITE" id="PS50883"/>
    </source>
</evidence>
<dbReference type="PROSITE" id="PS50887">
    <property type="entry name" value="GGDEF"/>
    <property type="match status" value="1"/>
</dbReference>
<dbReference type="CDD" id="cd01949">
    <property type="entry name" value="GGDEF"/>
    <property type="match status" value="1"/>
</dbReference>
<dbReference type="InterPro" id="IPR001789">
    <property type="entry name" value="Sig_transdc_resp-reg_receiver"/>
</dbReference>
<dbReference type="InterPro" id="IPR013767">
    <property type="entry name" value="PAS_fold"/>
</dbReference>
<dbReference type="Proteomes" id="UP001364472">
    <property type="component" value="Unassembled WGS sequence"/>
</dbReference>
<dbReference type="GO" id="GO:0003824">
    <property type="term" value="F:catalytic activity"/>
    <property type="evidence" value="ECO:0007669"/>
    <property type="project" value="UniProtKB-ARBA"/>
</dbReference>
<dbReference type="CDD" id="cd00130">
    <property type="entry name" value="PAS"/>
    <property type="match status" value="1"/>
</dbReference>
<accession>A0AAW9R516</accession>
<dbReference type="Pfam" id="PF00989">
    <property type="entry name" value="PAS"/>
    <property type="match status" value="1"/>
</dbReference>
<dbReference type="SUPFAM" id="SSF55785">
    <property type="entry name" value="PYP-like sensor domain (PAS domain)"/>
    <property type="match status" value="1"/>
</dbReference>
<dbReference type="GO" id="GO:0000160">
    <property type="term" value="P:phosphorelay signal transduction system"/>
    <property type="evidence" value="ECO:0007669"/>
    <property type="project" value="InterPro"/>
</dbReference>
<evidence type="ECO:0000256" key="2">
    <source>
        <dbReference type="PROSITE-ProRule" id="PRU00169"/>
    </source>
</evidence>
<dbReference type="SUPFAM" id="SSF52172">
    <property type="entry name" value="CheY-like"/>
    <property type="match status" value="2"/>
</dbReference>
<dbReference type="InterPro" id="IPR035919">
    <property type="entry name" value="EAL_sf"/>
</dbReference>
<dbReference type="InterPro" id="IPR000160">
    <property type="entry name" value="GGDEF_dom"/>
</dbReference>
<dbReference type="InterPro" id="IPR052155">
    <property type="entry name" value="Biofilm_reg_signaling"/>
</dbReference>
<dbReference type="AlphaFoldDB" id="A0AAW9R516"/>
<feature type="domain" description="Response regulatory" evidence="3">
    <location>
        <begin position="140"/>
        <end position="256"/>
    </location>
</feature>
<comment type="caution">
    <text evidence="7">The sequence shown here is derived from an EMBL/GenBank/DDBJ whole genome shotgun (WGS) entry which is preliminary data.</text>
</comment>
<reference evidence="7 8" key="1">
    <citation type="journal article" date="2016" name="Antonie Van Leeuwenhoek">
        <title>Denitratimonas tolerans gen. nov., sp. nov., a denitrifying bacterium isolated from a bioreactor for tannery wastewater treatment.</title>
        <authorList>
            <person name="Han S.I."/>
            <person name="Kim J.O."/>
            <person name="Lee Y.R."/>
            <person name="Ekpeghere K.I."/>
            <person name="Koh S.C."/>
            <person name="Whang K.S."/>
        </authorList>
    </citation>
    <scope>NUCLEOTIDE SEQUENCE [LARGE SCALE GENOMIC DNA]</scope>
    <source>
        <strain evidence="7 8">KACC 17565</strain>
    </source>
</reference>
<dbReference type="RefSeq" id="WP_337334729.1">
    <property type="nucleotide sequence ID" value="NZ_JBBDHC010000005.1"/>
</dbReference>
<evidence type="ECO:0000256" key="1">
    <source>
        <dbReference type="ARBA" id="ARBA00001946"/>
    </source>
</evidence>
<dbReference type="Pfam" id="PF00563">
    <property type="entry name" value="EAL"/>
    <property type="match status" value="1"/>
</dbReference>
<organism evidence="7 8">
    <name type="scientific">Denitratimonas tolerans</name>
    <dbReference type="NCBI Taxonomy" id="1338420"/>
    <lineage>
        <taxon>Bacteria</taxon>
        <taxon>Pseudomonadati</taxon>
        <taxon>Pseudomonadota</taxon>
        <taxon>Gammaproteobacteria</taxon>
        <taxon>Lysobacterales</taxon>
        <taxon>Lysobacteraceae</taxon>
        <taxon>Denitratimonas</taxon>
    </lineage>
</organism>
<dbReference type="InterPro" id="IPR000014">
    <property type="entry name" value="PAS"/>
</dbReference>
<dbReference type="InterPro" id="IPR035965">
    <property type="entry name" value="PAS-like_dom_sf"/>
</dbReference>
<keyword evidence="2" id="KW-0597">Phosphoprotein</keyword>
<comment type="cofactor">
    <cofactor evidence="1">
        <name>Mg(2+)</name>
        <dbReference type="ChEBI" id="CHEBI:18420"/>
    </cofactor>
</comment>
<evidence type="ECO:0000259" key="4">
    <source>
        <dbReference type="PROSITE" id="PS50112"/>
    </source>
</evidence>
<feature type="modified residue" description="4-aspartylphosphate" evidence="2">
    <location>
        <position position="189"/>
    </location>
</feature>
<evidence type="ECO:0000259" key="6">
    <source>
        <dbReference type="PROSITE" id="PS50887"/>
    </source>
</evidence>
<feature type="domain" description="PAS" evidence="4">
    <location>
        <begin position="268"/>
        <end position="322"/>
    </location>
</feature>
<dbReference type="FunFam" id="3.30.70.270:FF:000001">
    <property type="entry name" value="Diguanylate cyclase domain protein"/>
    <property type="match status" value="1"/>
</dbReference>
<dbReference type="PROSITE" id="PS50110">
    <property type="entry name" value="RESPONSE_REGULATORY"/>
    <property type="match status" value="1"/>
</dbReference>
<dbReference type="SUPFAM" id="SSF55073">
    <property type="entry name" value="Nucleotide cyclase"/>
    <property type="match status" value="1"/>
</dbReference>
<dbReference type="SMART" id="SM00091">
    <property type="entry name" value="PAS"/>
    <property type="match status" value="1"/>
</dbReference>
<dbReference type="Pfam" id="PF00072">
    <property type="entry name" value="Response_reg"/>
    <property type="match status" value="1"/>
</dbReference>
<dbReference type="Pfam" id="PF00990">
    <property type="entry name" value="GGDEF"/>
    <property type="match status" value="1"/>
</dbReference>